<dbReference type="PANTHER" id="PTHR28181:SF1">
    <property type="entry name" value="COLD TOLERANCE PROTEIN 1"/>
    <property type="match status" value="1"/>
</dbReference>
<keyword evidence="2" id="KW-1185">Reference proteome</keyword>
<sequence length="393" mass="44239">MRAPSYTAVWTFRSLSLPEWDSKGRALCSVHIVLDWDGTLTVKDTMALLGGLPRARDLRLYNQRLHRPESEPPSHLRGEAEVNSIVDLTPPASVNLWDGFVAAYMEDYRAHKALHYPVTPKESPREERASPDQYSRWLESLKVVEYASAERVTRSRFFRGVRTEDVANVARDALDSGALQLREDWNCLFDMSVSQAGDQQAPLISKISIISVNWSECFIRWSLYLAAERLTNISPASKAALLGRIDNMKISSNEIHGLDSPQGSSGKLTGNVRTAREKAERLPEFSNQSEAAAAKQQHREAAFVVYVGDSGTDYECFRGADLPIWISDQGEEENRRVRRFEAVFRPLNTGNESGGFKSCHLKEWAELTDRGDGDWCAWADDLKEVADWLKSVS</sequence>
<dbReference type="InterPro" id="IPR036412">
    <property type="entry name" value="HAD-like_sf"/>
</dbReference>
<accession>A0AAN6KRS2</accession>
<evidence type="ECO:0000313" key="1">
    <source>
        <dbReference type="EMBL" id="KAK0997681.1"/>
    </source>
</evidence>
<reference evidence="1" key="1">
    <citation type="submission" date="2023-06" db="EMBL/GenBank/DDBJ databases">
        <title>Black Yeasts Isolated from many extreme environments.</title>
        <authorList>
            <person name="Coleine C."/>
            <person name="Stajich J.E."/>
            <person name="Selbmann L."/>
        </authorList>
    </citation>
    <scope>NUCLEOTIDE SEQUENCE</scope>
    <source>
        <strain evidence="1">CCFEE 5200</strain>
    </source>
</reference>
<proteinExistence type="predicted"/>
<dbReference type="EMBL" id="JAUJLE010000045">
    <property type="protein sequence ID" value="KAK0997681.1"/>
    <property type="molecule type" value="Genomic_DNA"/>
</dbReference>
<gene>
    <name evidence="1" type="ORF">LTR91_006648</name>
</gene>
<dbReference type="Proteomes" id="UP001175353">
    <property type="component" value="Unassembled WGS sequence"/>
</dbReference>
<comment type="caution">
    <text evidence="1">The sequence shown here is derived from an EMBL/GenBank/DDBJ whole genome shotgun (WGS) entry which is preliminary data.</text>
</comment>
<dbReference type="SUPFAM" id="SSF56784">
    <property type="entry name" value="HAD-like"/>
    <property type="match status" value="1"/>
</dbReference>
<evidence type="ECO:0000313" key="2">
    <source>
        <dbReference type="Proteomes" id="UP001175353"/>
    </source>
</evidence>
<dbReference type="PANTHER" id="PTHR28181">
    <property type="entry name" value="UPF0655 PROTEIN YCR015C"/>
    <property type="match status" value="1"/>
</dbReference>
<organism evidence="1 2">
    <name type="scientific">Friedmanniomyces endolithicus</name>
    <dbReference type="NCBI Taxonomy" id="329885"/>
    <lineage>
        <taxon>Eukaryota</taxon>
        <taxon>Fungi</taxon>
        <taxon>Dikarya</taxon>
        <taxon>Ascomycota</taxon>
        <taxon>Pezizomycotina</taxon>
        <taxon>Dothideomycetes</taxon>
        <taxon>Dothideomycetidae</taxon>
        <taxon>Mycosphaerellales</taxon>
        <taxon>Teratosphaeriaceae</taxon>
        <taxon>Friedmanniomyces</taxon>
    </lineage>
</organism>
<dbReference type="InterPro" id="IPR050849">
    <property type="entry name" value="HAD-like_hydrolase_phosphatase"/>
</dbReference>
<protein>
    <submittedName>
        <fullName evidence="1">Uncharacterized protein</fullName>
    </submittedName>
</protein>
<dbReference type="AlphaFoldDB" id="A0AAN6KRS2"/>
<name>A0AAN6KRS2_9PEZI</name>